<evidence type="ECO:0000313" key="3">
    <source>
        <dbReference type="EMBL" id="PWR23960.1"/>
    </source>
</evidence>
<dbReference type="EMBL" id="QGLF01000001">
    <property type="protein sequence ID" value="PWR23960.1"/>
    <property type="molecule type" value="Genomic_DNA"/>
</dbReference>
<dbReference type="AlphaFoldDB" id="A0A317ECU7"/>
<keyword evidence="4" id="KW-1185">Reference proteome</keyword>
<gene>
    <name evidence="3" type="ORF">DKG75_05270</name>
</gene>
<comment type="caution">
    <text evidence="3">The sequence shown here is derived from an EMBL/GenBank/DDBJ whole genome shotgun (WGS) entry which is preliminary data.</text>
</comment>
<dbReference type="PANTHER" id="PTHR21234:SF42">
    <property type="entry name" value="PHOSPHORYLASE SUPERFAMILY PROTEIN"/>
    <property type="match status" value="1"/>
</dbReference>
<name>A0A317ECU7_9PROT</name>
<feature type="signal peptide" evidence="1">
    <location>
        <begin position="1"/>
        <end position="24"/>
    </location>
</feature>
<protein>
    <submittedName>
        <fullName evidence="3">Phosphorylase</fullName>
    </submittedName>
</protein>
<dbReference type="InterPro" id="IPR035994">
    <property type="entry name" value="Nucleoside_phosphorylase_sf"/>
</dbReference>
<evidence type="ECO:0000256" key="1">
    <source>
        <dbReference type="SAM" id="SignalP"/>
    </source>
</evidence>
<organism evidence="3 4">
    <name type="scientific">Zavarzinia compransoris</name>
    <dbReference type="NCBI Taxonomy" id="1264899"/>
    <lineage>
        <taxon>Bacteria</taxon>
        <taxon>Pseudomonadati</taxon>
        <taxon>Pseudomonadota</taxon>
        <taxon>Alphaproteobacteria</taxon>
        <taxon>Rhodospirillales</taxon>
        <taxon>Zavarziniaceae</taxon>
        <taxon>Zavarzinia</taxon>
    </lineage>
</organism>
<dbReference type="OrthoDB" id="6677713at2"/>
<dbReference type="PANTHER" id="PTHR21234">
    <property type="entry name" value="PURINE NUCLEOSIDE PHOSPHORYLASE"/>
    <property type="match status" value="1"/>
</dbReference>
<dbReference type="Pfam" id="PF01048">
    <property type="entry name" value="PNP_UDP_1"/>
    <property type="match status" value="1"/>
</dbReference>
<sequence>MAFWQRARAALVLLFALAAAPAAADEAPRLAVVSAFGPELALLRQAVQDPVTQEIAGIDFVTGTIGRHKVVLFLSGISMVNAAMSTQAALDHFKVTAIVFSGIAGGVDPGLAIGDVVVAERWGQYLENVLARQAGDGWRLPADKAAEFANFGMMFPQGVGIARPGDVIEHKFWFAADPALLAVARRVAAGIDLARCTLPGTCLDHQPRVVVGGQGVSGQSFVDNAAFRAYVFDTFKAQVLDMETAALAQVAYANGVPFIAFRSLSDLAGGGEGENEIGTFFAFAADNAAKVVLAFIAALPTP</sequence>
<dbReference type="GO" id="GO:0003824">
    <property type="term" value="F:catalytic activity"/>
    <property type="evidence" value="ECO:0007669"/>
    <property type="project" value="InterPro"/>
</dbReference>
<dbReference type="SUPFAM" id="SSF53167">
    <property type="entry name" value="Purine and uridine phosphorylases"/>
    <property type="match status" value="1"/>
</dbReference>
<feature type="chain" id="PRO_5016369882" evidence="1">
    <location>
        <begin position="25"/>
        <end position="302"/>
    </location>
</feature>
<proteinExistence type="predicted"/>
<evidence type="ECO:0000259" key="2">
    <source>
        <dbReference type="Pfam" id="PF01048"/>
    </source>
</evidence>
<dbReference type="RefSeq" id="WP_109919991.1">
    <property type="nucleotide sequence ID" value="NZ_QGLF01000001.1"/>
</dbReference>
<dbReference type="GO" id="GO:0009116">
    <property type="term" value="P:nucleoside metabolic process"/>
    <property type="evidence" value="ECO:0007669"/>
    <property type="project" value="InterPro"/>
</dbReference>
<dbReference type="CDD" id="cd09008">
    <property type="entry name" value="MTAN"/>
    <property type="match status" value="1"/>
</dbReference>
<dbReference type="InterPro" id="IPR000845">
    <property type="entry name" value="Nucleoside_phosphorylase_d"/>
</dbReference>
<feature type="domain" description="Nucleoside phosphorylase" evidence="2">
    <location>
        <begin position="29"/>
        <end position="297"/>
    </location>
</feature>
<keyword evidence="1" id="KW-0732">Signal</keyword>
<dbReference type="Gene3D" id="3.40.50.1580">
    <property type="entry name" value="Nucleoside phosphorylase domain"/>
    <property type="match status" value="1"/>
</dbReference>
<dbReference type="Proteomes" id="UP000246077">
    <property type="component" value="Unassembled WGS sequence"/>
</dbReference>
<reference evidence="4" key="1">
    <citation type="submission" date="2018-05" db="EMBL/GenBank/DDBJ databases">
        <title>Zavarzinia sp. HR-AS.</title>
        <authorList>
            <person name="Lee Y."/>
            <person name="Jeon C.O."/>
        </authorList>
    </citation>
    <scope>NUCLEOTIDE SEQUENCE [LARGE SCALE GENOMIC DNA]</scope>
    <source>
        <strain evidence="4">DSM 1231</strain>
    </source>
</reference>
<evidence type="ECO:0000313" key="4">
    <source>
        <dbReference type="Proteomes" id="UP000246077"/>
    </source>
</evidence>
<accession>A0A317ECU7</accession>